<dbReference type="Pfam" id="PF00072">
    <property type="entry name" value="Response_reg"/>
    <property type="match status" value="1"/>
</dbReference>
<dbReference type="Proteomes" id="UP001145087">
    <property type="component" value="Unassembled WGS sequence"/>
</dbReference>
<dbReference type="InterPro" id="IPR007492">
    <property type="entry name" value="LytTR_DNA-bd_dom"/>
</dbReference>
<name>A0A9X3F647_9BACT</name>
<dbReference type="SMART" id="SM00850">
    <property type="entry name" value="LytTR"/>
    <property type="match status" value="1"/>
</dbReference>
<keyword evidence="4" id="KW-0238">DNA-binding</keyword>
<evidence type="ECO:0000259" key="3">
    <source>
        <dbReference type="PROSITE" id="PS50930"/>
    </source>
</evidence>
<dbReference type="GO" id="GO:0000156">
    <property type="term" value="F:phosphorelay response regulator activity"/>
    <property type="evidence" value="ECO:0007669"/>
    <property type="project" value="InterPro"/>
</dbReference>
<keyword evidence="5" id="KW-1185">Reference proteome</keyword>
<dbReference type="PROSITE" id="PS50930">
    <property type="entry name" value="HTH_LYTTR"/>
    <property type="match status" value="1"/>
</dbReference>
<dbReference type="InterPro" id="IPR011006">
    <property type="entry name" value="CheY-like_superfamily"/>
</dbReference>
<evidence type="ECO:0000313" key="5">
    <source>
        <dbReference type="Proteomes" id="UP001145087"/>
    </source>
</evidence>
<dbReference type="EMBL" id="JAPOHD010000027">
    <property type="protein sequence ID" value="MCY1721218.1"/>
    <property type="molecule type" value="Genomic_DNA"/>
</dbReference>
<dbReference type="Gene3D" id="2.40.50.1020">
    <property type="entry name" value="LytTr DNA-binding domain"/>
    <property type="match status" value="1"/>
</dbReference>
<dbReference type="Gene3D" id="3.40.50.2300">
    <property type="match status" value="1"/>
</dbReference>
<dbReference type="PROSITE" id="PS50110">
    <property type="entry name" value="RESPONSE_REGULATORY"/>
    <property type="match status" value="1"/>
</dbReference>
<gene>
    <name evidence="4" type="ORF">OU798_12745</name>
</gene>
<dbReference type="Pfam" id="PF04397">
    <property type="entry name" value="LytTR"/>
    <property type="match status" value="1"/>
</dbReference>
<protein>
    <submittedName>
        <fullName evidence="4">LytTR family DNA-binding domain-containing protein</fullName>
    </submittedName>
</protein>
<comment type="caution">
    <text evidence="4">The sequence shown here is derived from an EMBL/GenBank/DDBJ whole genome shotgun (WGS) entry which is preliminary data.</text>
</comment>
<feature type="domain" description="Response regulatory" evidence="2">
    <location>
        <begin position="2"/>
        <end position="115"/>
    </location>
</feature>
<dbReference type="PANTHER" id="PTHR37299">
    <property type="entry name" value="TRANSCRIPTIONAL REGULATOR-RELATED"/>
    <property type="match status" value="1"/>
</dbReference>
<sequence>MNIVIIEDEKLAADKLQLLLHQIDSQIEVLAVLESVEDAVNWLASNPSPDLIFMDIQLDDGISFEIFEAVKIDSPVIFTTAFDEYAIRAFKVNSVDYLLKPVETKVLELALQKFKTIYAEKISFEERVSQVFEQISKQYKSRFFIKIGTRYQSVQVPQVCSFFVEERNTFLQTIEGKTYDLDYSLDQLQKMVNPEKFFRINRNFLVNINCIDEIISYSSSRLKLKLKSESCGDLIVSRDKVSEFKRWMDR</sequence>
<evidence type="ECO:0000256" key="1">
    <source>
        <dbReference type="PROSITE-ProRule" id="PRU00169"/>
    </source>
</evidence>
<dbReference type="FunFam" id="3.40.50.2300:FF:000361">
    <property type="entry name" value="Two-component system response regulator"/>
    <property type="match status" value="1"/>
</dbReference>
<dbReference type="AlphaFoldDB" id="A0A9X3F647"/>
<dbReference type="PANTHER" id="PTHR37299:SF1">
    <property type="entry name" value="STAGE 0 SPORULATION PROTEIN A HOMOLOG"/>
    <property type="match status" value="1"/>
</dbReference>
<feature type="modified residue" description="4-aspartylphosphate" evidence="1">
    <location>
        <position position="55"/>
    </location>
</feature>
<proteinExistence type="predicted"/>
<dbReference type="InterPro" id="IPR001789">
    <property type="entry name" value="Sig_transdc_resp-reg_receiver"/>
</dbReference>
<dbReference type="RefSeq" id="WP_343333550.1">
    <property type="nucleotide sequence ID" value="NZ_JAPOHD010000027.1"/>
</dbReference>
<keyword evidence="1" id="KW-0597">Phosphoprotein</keyword>
<dbReference type="SUPFAM" id="SSF52172">
    <property type="entry name" value="CheY-like"/>
    <property type="match status" value="1"/>
</dbReference>
<feature type="domain" description="HTH LytTR-type" evidence="3">
    <location>
        <begin position="143"/>
        <end position="250"/>
    </location>
</feature>
<evidence type="ECO:0000313" key="4">
    <source>
        <dbReference type="EMBL" id="MCY1721218.1"/>
    </source>
</evidence>
<accession>A0A9X3F647</accession>
<organism evidence="4 5">
    <name type="scientific">Draconibacterium aestuarii</name>
    <dbReference type="NCBI Taxonomy" id="2998507"/>
    <lineage>
        <taxon>Bacteria</taxon>
        <taxon>Pseudomonadati</taxon>
        <taxon>Bacteroidota</taxon>
        <taxon>Bacteroidia</taxon>
        <taxon>Marinilabiliales</taxon>
        <taxon>Prolixibacteraceae</taxon>
        <taxon>Draconibacterium</taxon>
    </lineage>
</organism>
<dbReference type="InterPro" id="IPR046947">
    <property type="entry name" value="LytR-like"/>
</dbReference>
<dbReference type="SMART" id="SM00448">
    <property type="entry name" value="REC"/>
    <property type="match status" value="1"/>
</dbReference>
<evidence type="ECO:0000259" key="2">
    <source>
        <dbReference type="PROSITE" id="PS50110"/>
    </source>
</evidence>
<reference evidence="4" key="1">
    <citation type="submission" date="2022-11" db="EMBL/GenBank/DDBJ databases">
        <title>Marilongibacter aestuarii gen. nov., sp. nov., isolated from tidal flat sediment.</title>
        <authorList>
            <person name="Jiayan W."/>
        </authorList>
    </citation>
    <scope>NUCLEOTIDE SEQUENCE</scope>
    <source>
        <strain evidence="4">Z1-6</strain>
    </source>
</reference>
<dbReference type="GO" id="GO:0003677">
    <property type="term" value="F:DNA binding"/>
    <property type="evidence" value="ECO:0007669"/>
    <property type="project" value="UniProtKB-KW"/>
</dbReference>